<dbReference type="OrthoDB" id="3942331at2759"/>
<feature type="signal peptide" evidence="1">
    <location>
        <begin position="1"/>
        <end position="18"/>
    </location>
</feature>
<evidence type="ECO:0000313" key="3">
    <source>
        <dbReference type="Proteomes" id="UP000504637"/>
    </source>
</evidence>
<organism evidence="4">
    <name type="scientific">Dissoconium aciculare CBS 342.82</name>
    <dbReference type="NCBI Taxonomy" id="1314786"/>
    <lineage>
        <taxon>Eukaryota</taxon>
        <taxon>Fungi</taxon>
        <taxon>Dikarya</taxon>
        <taxon>Ascomycota</taxon>
        <taxon>Pezizomycotina</taxon>
        <taxon>Dothideomycetes</taxon>
        <taxon>Dothideomycetidae</taxon>
        <taxon>Mycosphaerellales</taxon>
        <taxon>Dissoconiaceae</taxon>
        <taxon>Dissoconium</taxon>
    </lineage>
</organism>
<feature type="domain" description="DUF6801" evidence="2">
    <location>
        <begin position="234"/>
        <end position="384"/>
    </location>
</feature>
<proteinExistence type="predicted"/>
<dbReference type="InterPro" id="IPR046542">
    <property type="entry name" value="DUF6801"/>
</dbReference>
<feature type="chain" id="PRO_5026782447" description="DUF6801 domain-containing protein" evidence="1">
    <location>
        <begin position="19"/>
        <end position="415"/>
    </location>
</feature>
<dbReference type="GeneID" id="54363059"/>
<reference evidence="4" key="1">
    <citation type="submission" date="2020-01" db="EMBL/GenBank/DDBJ databases">
        <authorList>
            <consortium name="DOE Joint Genome Institute"/>
            <person name="Haridas S."/>
            <person name="Albert R."/>
            <person name="Binder M."/>
            <person name="Bloem J."/>
            <person name="Labutti K."/>
            <person name="Salamov A."/>
            <person name="Andreopoulos B."/>
            <person name="Baker S.E."/>
            <person name="Barry K."/>
            <person name="Bills G."/>
            <person name="Bluhm B.H."/>
            <person name="Cannon C."/>
            <person name="Castanera R."/>
            <person name="Culley D.E."/>
            <person name="Daum C."/>
            <person name="Ezra D."/>
            <person name="Gonzalez J.B."/>
            <person name="Henrissat B."/>
            <person name="Kuo A."/>
            <person name="Liang C."/>
            <person name="Lipzen A."/>
            <person name="Lutzoni F."/>
            <person name="Magnuson J."/>
            <person name="Mondo S."/>
            <person name="Nolan M."/>
            <person name="Ohm R."/>
            <person name="Pangilinan J."/>
            <person name="Park H.-J."/>
            <person name="Ramirez L."/>
            <person name="Alfaro M."/>
            <person name="Sun H."/>
            <person name="Tritt A."/>
            <person name="Yoshinaga Y."/>
            <person name="Zwiers L.-H."/>
            <person name="Turgeon B.G."/>
            <person name="Goodwin S.B."/>
            <person name="Spatafora J.W."/>
            <person name="Crous P.W."/>
            <person name="Grigoriev I.V."/>
        </authorList>
    </citation>
    <scope>NUCLEOTIDE SEQUENCE</scope>
    <source>
        <strain evidence="4">CBS 342.82</strain>
    </source>
</reference>
<accession>A0A6J3M0B6</accession>
<gene>
    <name evidence="4" type="ORF">K489DRAFT_381983</name>
</gene>
<dbReference type="Proteomes" id="UP000504637">
    <property type="component" value="Unplaced"/>
</dbReference>
<evidence type="ECO:0000259" key="2">
    <source>
        <dbReference type="Pfam" id="PF20611"/>
    </source>
</evidence>
<reference evidence="4" key="2">
    <citation type="submission" date="2020-04" db="EMBL/GenBank/DDBJ databases">
        <authorList>
            <consortium name="NCBI Genome Project"/>
        </authorList>
    </citation>
    <scope>NUCLEOTIDE SEQUENCE</scope>
    <source>
        <strain evidence="4">CBS 342.82</strain>
    </source>
</reference>
<dbReference type="Pfam" id="PF20611">
    <property type="entry name" value="DUF6801"/>
    <property type="match status" value="1"/>
</dbReference>
<evidence type="ECO:0000313" key="4">
    <source>
        <dbReference type="RefSeq" id="XP_033457975.1"/>
    </source>
</evidence>
<dbReference type="RefSeq" id="XP_033457975.1">
    <property type="nucleotide sequence ID" value="XM_033605259.1"/>
</dbReference>
<name>A0A6J3M0B6_9PEZI</name>
<sequence>MVRTSIAALVGSVAAVLAANQPPAVPENAQIGKLAFPVTCNLLGFLPQTFKTVFTATAPVFGGSGQQIYYTDVVGNIEIPSYIVNLAPLVGATQAQANVTVNLRLTNASPSTLQIYKATINNVRFPAGGAANIRIPQGSGTLPNLGPVTLGAANVAHRILLGQVTVFIALQNDAGKTVFGPLAVTCGQQDVDFIIGSVNVDNSKGAALAPRNGFVADLPATPNLFQSGAFRFPYSCDFGAVGKYPLDLEIVGTIPSYFKPGQQFNLANAQSFLRIPTNLTTLAKNAFPQATTFHTSVSEFEILFTGASPANINVASTNTIVSDAAIPANGQQLIVTIPENGSLTVGPVTAGSSGTTGISVGQAKASIDVRDASGATLLTLAATCNVPAPLELIGVTISSKTPGNYSLGVNNTPSS</sequence>
<evidence type="ECO:0000256" key="1">
    <source>
        <dbReference type="SAM" id="SignalP"/>
    </source>
</evidence>
<keyword evidence="3" id="KW-1185">Reference proteome</keyword>
<protein>
    <recommendedName>
        <fullName evidence="2">DUF6801 domain-containing protein</fullName>
    </recommendedName>
</protein>
<dbReference type="AlphaFoldDB" id="A0A6J3M0B6"/>
<reference evidence="4" key="3">
    <citation type="submission" date="2025-08" db="UniProtKB">
        <authorList>
            <consortium name="RefSeq"/>
        </authorList>
    </citation>
    <scope>IDENTIFICATION</scope>
    <source>
        <strain evidence="4">CBS 342.82</strain>
    </source>
</reference>
<keyword evidence="1" id="KW-0732">Signal</keyword>